<dbReference type="Proteomes" id="UP000599074">
    <property type="component" value="Unassembled WGS sequence"/>
</dbReference>
<dbReference type="RefSeq" id="WP_168115837.1">
    <property type="nucleotide sequence ID" value="NZ_BOON01000028.1"/>
</dbReference>
<dbReference type="InterPro" id="IPR003362">
    <property type="entry name" value="Bact_transf"/>
</dbReference>
<evidence type="ECO:0000256" key="3">
    <source>
        <dbReference type="SAM" id="Phobius"/>
    </source>
</evidence>
<keyword evidence="3" id="KW-0812">Transmembrane</keyword>
<gene>
    <name evidence="5" type="ORF">Pme01_30840</name>
</gene>
<evidence type="ECO:0000259" key="4">
    <source>
        <dbReference type="Pfam" id="PF02397"/>
    </source>
</evidence>
<feature type="region of interest" description="Disordered" evidence="2">
    <location>
        <begin position="323"/>
        <end position="353"/>
    </location>
</feature>
<dbReference type="PANTHER" id="PTHR30576:SF0">
    <property type="entry name" value="UNDECAPRENYL-PHOSPHATE N-ACETYLGALACTOSAMINYL 1-PHOSPHATE TRANSFERASE-RELATED"/>
    <property type="match status" value="1"/>
</dbReference>
<accession>A0A8J3TE40</accession>
<feature type="compositionally biased region" description="Low complexity" evidence="2">
    <location>
        <begin position="327"/>
        <end position="336"/>
    </location>
</feature>
<comment type="caution">
    <text evidence="5">The sequence shown here is derived from an EMBL/GenBank/DDBJ whole genome shotgun (WGS) entry which is preliminary data.</text>
</comment>
<keyword evidence="6" id="KW-1185">Reference proteome</keyword>
<dbReference type="Pfam" id="PF02397">
    <property type="entry name" value="Bac_transf"/>
    <property type="match status" value="1"/>
</dbReference>
<feature type="region of interest" description="Disordered" evidence="2">
    <location>
        <begin position="283"/>
        <end position="308"/>
    </location>
</feature>
<feature type="transmembrane region" description="Helical" evidence="3">
    <location>
        <begin position="60"/>
        <end position="79"/>
    </location>
</feature>
<dbReference type="EMBL" id="BOON01000028">
    <property type="protein sequence ID" value="GII23487.1"/>
    <property type="molecule type" value="Genomic_DNA"/>
</dbReference>
<organism evidence="5 6">
    <name type="scientific">Planosporangium mesophilum</name>
    <dbReference type="NCBI Taxonomy" id="689768"/>
    <lineage>
        <taxon>Bacteria</taxon>
        <taxon>Bacillati</taxon>
        <taxon>Actinomycetota</taxon>
        <taxon>Actinomycetes</taxon>
        <taxon>Micromonosporales</taxon>
        <taxon>Micromonosporaceae</taxon>
        <taxon>Planosporangium</taxon>
    </lineage>
</organism>
<reference evidence="5" key="1">
    <citation type="submission" date="2021-01" db="EMBL/GenBank/DDBJ databases">
        <title>Whole genome shotgun sequence of Planosporangium mesophilum NBRC 109066.</title>
        <authorList>
            <person name="Komaki H."/>
            <person name="Tamura T."/>
        </authorList>
    </citation>
    <scope>NUCLEOTIDE SEQUENCE</scope>
    <source>
        <strain evidence="5">NBRC 109066</strain>
    </source>
</reference>
<feature type="transmembrane region" description="Helical" evidence="3">
    <location>
        <begin position="33"/>
        <end position="53"/>
    </location>
</feature>
<protein>
    <recommendedName>
        <fullName evidence="4">Bacterial sugar transferase domain-containing protein</fullName>
    </recommendedName>
</protein>
<feature type="transmembrane region" description="Helical" evidence="3">
    <location>
        <begin position="121"/>
        <end position="143"/>
    </location>
</feature>
<comment type="similarity">
    <text evidence="1">Belongs to the bacterial sugar transferase family.</text>
</comment>
<dbReference type="PANTHER" id="PTHR30576">
    <property type="entry name" value="COLANIC BIOSYNTHESIS UDP-GLUCOSE LIPID CARRIER TRANSFERASE"/>
    <property type="match status" value="1"/>
</dbReference>
<keyword evidence="3" id="KW-0472">Membrane</keyword>
<dbReference type="GO" id="GO:0016780">
    <property type="term" value="F:phosphotransferase activity, for other substituted phosphate groups"/>
    <property type="evidence" value="ECO:0007669"/>
    <property type="project" value="TreeGrafter"/>
</dbReference>
<evidence type="ECO:0000313" key="5">
    <source>
        <dbReference type="EMBL" id="GII23487.1"/>
    </source>
</evidence>
<keyword evidence="3" id="KW-1133">Transmembrane helix</keyword>
<evidence type="ECO:0000313" key="6">
    <source>
        <dbReference type="Proteomes" id="UP000599074"/>
    </source>
</evidence>
<evidence type="ECO:0000256" key="1">
    <source>
        <dbReference type="ARBA" id="ARBA00006464"/>
    </source>
</evidence>
<feature type="domain" description="Bacterial sugar transferase" evidence="4">
    <location>
        <begin position="115"/>
        <end position="281"/>
    </location>
</feature>
<evidence type="ECO:0000256" key="2">
    <source>
        <dbReference type="SAM" id="MobiDB-lite"/>
    </source>
</evidence>
<sequence>MNYVLFFASLLLVMTLAWLPTPSDRPVAAAWLYRTALLGSAALTSTAWYGLYVHNWATPYAVLSAVIGAVVGALVTTGIDMGSVEYLAVPSSDTRTRVRTAHSVFQRYRCRTLPKWTLDLLGASVGLVLTLPLWPVIALLIWFEEPGPVFRVEYVVGKRGVTFRRYGFRTTRRGAERRTLTVGRFLRRWHLDALPALANVLIGQMSLVGPVPQRTVLVWAHLGEVPGYSERHTVKPGMVGTVPPYDDPTPMERLDADRAYLRRMSFLLDLWLLVRAAAATLRGRRRPAPAASPQATGGRVVPTKRSAVPPVPVRREAWPVRYERSTRPGGRRTTSTVYRSATFSHALPTNRRD</sequence>
<dbReference type="AlphaFoldDB" id="A0A8J3TE40"/>
<proteinExistence type="inferred from homology"/>
<name>A0A8J3TE40_9ACTN</name>